<dbReference type="Pfam" id="PF17921">
    <property type="entry name" value="Integrase_H2C2"/>
    <property type="match status" value="1"/>
</dbReference>
<dbReference type="EMBL" id="SMMG02000006">
    <property type="protein sequence ID" value="KAA3471131.1"/>
    <property type="molecule type" value="Genomic_DNA"/>
</dbReference>
<keyword evidence="3" id="KW-1185">Reference proteome</keyword>
<dbReference type="Proteomes" id="UP000325315">
    <property type="component" value="Unassembled WGS sequence"/>
</dbReference>
<accession>A0A5B6VPT3</accession>
<dbReference type="AlphaFoldDB" id="A0A5B6VPT3"/>
<reference evidence="3" key="1">
    <citation type="journal article" date="2019" name="Plant Biotechnol. J.">
        <title>Genome sequencing of the Australian wild diploid species Gossypium australe highlights disease resistance and delayed gland morphogenesis.</title>
        <authorList>
            <person name="Cai Y."/>
            <person name="Cai X."/>
            <person name="Wang Q."/>
            <person name="Wang P."/>
            <person name="Zhang Y."/>
            <person name="Cai C."/>
            <person name="Xu Y."/>
            <person name="Wang K."/>
            <person name="Zhou Z."/>
            <person name="Wang C."/>
            <person name="Geng S."/>
            <person name="Li B."/>
            <person name="Dong Q."/>
            <person name="Hou Y."/>
            <person name="Wang H."/>
            <person name="Ai P."/>
            <person name="Liu Z."/>
            <person name="Yi F."/>
            <person name="Sun M."/>
            <person name="An G."/>
            <person name="Cheng J."/>
            <person name="Zhang Y."/>
            <person name="Shi Q."/>
            <person name="Xie Y."/>
            <person name="Shi X."/>
            <person name="Chang Y."/>
            <person name="Huang F."/>
            <person name="Chen Y."/>
            <person name="Hong S."/>
            <person name="Mi L."/>
            <person name="Sun Q."/>
            <person name="Zhang L."/>
            <person name="Zhou B."/>
            <person name="Peng R."/>
            <person name="Zhang X."/>
            <person name="Liu F."/>
        </authorList>
    </citation>
    <scope>NUCLEOTIDE SEQUENCE [LARGE SCALE GENOMIC DNA]</scope>
    <source>
        <strain evidence="3">cv. PA1801</strain>
    </source>
</reference>
<dbReference type="OrthoDB" id="1938712at2759"/>
<comment type="caution">
    <text evidence="2">The sequence shown here is derived from an EMBL/GenBank/DDBJ whole genome shotgun (WGS) entry which is preliminary data.</text>
</comment>
<evidence type="ECO:0000313" key="2">
    <source>
        <dbReference type="EMBL" id="KAA3471131.1"/>
    </source>
</evidence>
<dbReference type="PANTHER" id="PTHR47266">
    <property type="entry name" value="ENDONUCLEASE-RELATED"/>
    <property type="match status" value="1"/>
</dbReference>
<organism evidence="2 3">
    <name type="scientific">Gossypium australe</name>
    <dbReference type="NCBI Taxonomy" id="47621"/>
    <lineage>
        <taxon>Eukaryota</taxon>
        <taxon>Viridiplantae</taxon>
        <taxon>Streptophyta</taxon>
        <taxon>Embryophyta</taxon>
        <taxon>Tracheophyta</taxon>
        <taxon>Spermatophyta</taxon>
        <taxon>Magnoliopsida</taxon>
        <taxon>eudicotyledons</taxon>
        <taxon>Gunneridae</taxon>
        <taxon>Pentapetalae</taxon>
        <taxon>rosids</taxon>
        <taxon>malvids</taxon>
        <taxon>Malvales</taxon>
        <taxon>Malvaceae</taxon>
        <taxon>Malvoideae</taxon>
        <taxon>Gossypium</taxon>
    </lineage>
</organism>
<evidence type="ECO:0000313" key="3">
    <source>
        <dbReference type="Proteomes" id="UP000325315"/>
    </source>
</evidence>
<protein>
    <submittedName>
        <fullName evidence="2">Integrase</fullName>
    </submittedName>
</protein>
<name>A0A5B6VPT3_9ROSI</name>
<proteinExistence type="predicted"/>
<feature type="domain" description="Integrase zinc-binding" evidence="1">
    <location>
        <begin position="7"/>
        <end position="63"/>
    </location>
</feature>
<dbReference type="Gene3D" id="1.10.340.70">
    <property type="match status" value="1"/>
</dbReference>
<evidence type="ECO:0000259" key="1">
    <source>
        <dbReference type="Pfam" id="PF17921"/>
    </source>
</evidence>
<gene>
    <name evidence="2" type="ORF">EPI10_016783</name>
</gene>
<sequence length="100" mass="11841">MCVHNNVDLKQHILQKVHDGSFALHLGGTKIYHDLREFYWWLRMKREIIEYVAKCLTCQRINPKNQVSSRLPTLLTKKNVIWIIVDWLTKLAHFLVVGTD</sequence>
<dbReference type="InterPro" id="IPR041588">
    <property type="entry name" value="Integrase_H2C2"/>
</dbReference>
<dbReference type="InterPro" id="IPR052160">
    <property type="entry name" value="Gypsy_RT_Integrase-like"/>
</dbReference>